<dbReference type="RefSeq" id="WP_306389298.1">
    <property type="nucleotide sequence ID" value="NZ_JAVCAP010000014.1"/>
</dbReference>
<reference evidence="2" key="1">
    <citation type="journal article" date="2019" name="Int. J. Syst. Evol. Microbiol.">
        <title>The Global Catalogue of Microorganisms (GCM) 10K type strain sequencing project: providing services to taxonomists for standard genome sequencing and annotation.</title>
        <authorList>
            <consortium name="The Broad Institute Genomics Platform"/>
            <consortium name="The Broad Institute Genome Sequencing Center for Infectious Disease"/>
            <person name="Wu L."/>
            <person name="Ma J."/>
        </authorList>
    </citation>
    <scope>NUCLEOTIDE SEQUENCE [LARGE SCALE GENOMIC DNA]</scope>
    <source>
        <strain evidence="2">VKM B-3159</strain>
    </source>
</reference>
<protein>
    <submittedName>
        <fullName evidence="1">SPOR domain-containing protein</fullName>
    </submittedName>
</protein>
<keyword evidence="2" id="KW-1185">Reference proteome</keyword>
<proteinExistence type="predicted"/>
<dbReference type="EMBL" id="JAVCAP010000014">
    <property type="protein sequence ID" value="MDP8567574.1"/>
    <property type="molecule type" value="Genomic_DNA"/>
</dbReference>
<evidence type="ECO:0000313" key="1">
    <source>
        <dbReference type="EMBL" id="MDP8567574.1"/>
    </source>
</evidence>
<name>A0ABT9JSP4_9PROT</name>
<organism evidence="1 2">
    <name type="scientific">Methylophilus aquaticus</name>
    <dbReference type="NCBI Taxonomy" id="1971610"/>
    <lineage>
        <taxon>Bacteria</taxon>
        <taxon>Pseudomonadati</taxon>
        <taxon>Pseudomonadota</taxon>
        <taxon>Betaproteobacteria</taxon>
        <taxon>Nitrosomonadales</taxon>
        <taxon>Methylophilaceae</taxon>
        <taxon>Methylophilus</taxon>
    </lineage>
</organism>
<dbReference type="Proteomes" id="UP001225906">
    <property type="component" value="Unassembled WGS sequence"/>
</dbReference>
<sequence length="289" mass="31956">MKRLVWILLLLNVLVFAYFKLADLTPVVSTLKPELHPEQMKLLTEQSLNDYPRRSPAQPVQEGLNALAENAEGVSDVAAQVTTPGATEVVKTDIAKSEIATPEIAISALSKPSNPRQDTKVADKAESKPTVHMSATHVCYEWGSFNLARINEAVDAANQLGIKNFVNQQTGAVENTRYWIYKPPLASAEAAQIKADELRKLGVEDFFIVQDPKWRNAISFGVFRDEQLADKLMTDLKAKGVRLLVKSTRYGGQGQAVVKLQDVTVQQFANLKKTQPQFPDSVLKETPCP</sequence>
<evidence type="ECO:0000313" key="2">
    <source>
        <dbReference type="Proteomes" id="UP001225906"/>
    </source>
</evidence>
<gene>
    <name evidence="1" type="ORF">Q9291_06905</name>
</gene>
<comment type="caution">
    <text evidence="1">The sequence shown here is derived from an EMBL/GenBank/DDBJ whole genome shotgun (WGS) entry which is preliminary data.</text>
</comment>
<accession>A0ABT9JSP4</accession>